<keyword evidence="2" id="KW-1185">Reference proteome</keyword>
<evidence type="ECO:0000313" key="2">
    <source>
        <dbReference type="Proteomes" id="UP001328107"/>
    </source>
</evidence>
<evidence type="ECO:0000313" key="1">
    <source>
        <dbReference type="EMBL" id="GMR60974.1"/>
    </source>
</evidence>
<protein>
    <recommendedName>
        <fullName evidence="3">Methyltransferase</fullName>
    </recommendedName>
</protein>
<dbReference type="Gene3D" id="3.40.50.150">
    <property type="entry name" value="Vaccinia Virus protein VP39"/>
    <property type="match status" value="1"/>
</dbReference>
<dbReference type="AlphaFoldDB" id="A0AAN5IDW8"/>
<dbReference type="InterPro" id="IPR029063">
    <property type="entry name" value="SAM-dependent_MTases_sf"/>
</dbReference>
<dbReference type="SUPFAM" id="SSF53335">
    <property type="entry name" value="S-adenosyl-L-methionine-dependent methyltransferases"/>
    <property type="match status" value="1"/>
</dbReference>
<dbReference type="EMBL" id="BTRK01000006">
    <property type="protein sequence ID" value="GMR60974.1"/>
    <property type="molecule type" value="Genomic_DNA"/>
</dbReference>
<name>A0AAN5IDW8_9BILA</name>
<organism evidence="1 2">
    <name type="scientific">Pristionchus mayeri</name>
    <dbReference type="NCBI Taxonomy" id="1317129"/>
    <lineage>
        <taxon>Eukaryota</taxon>
        <taxon>Metazoa</taxon>
        <taxon>Ecdysozoa</taxon>
        <taxon>Nematoda</taxon>
        <taxon>Chromadorea</taxon>
        <taxon>Rhabditida</taxon>
        <taxon>Rhabditina</taxon>
        <taxon>Diplogasteromorpha</taxon>
        <taxon>Diplogasteroidea</taxon>
        <taxon>Neodiplogasteridae</taxon>
        <taxon>Pristionchus</taxon>
    </lineage>
</organism>
<reference evidence="2" key="1">
    <citation type="submission" date="2022-10" db="EMBL/GenBank/DDBJ databases">
        <title>Genome assembly of Pristionchus species.</title>
        <authorList>
            <person name="Yoshida K."/>
            <person name="Sommer R.J."/>
        </authorList>
    </citation>
    <scope>NUCLEOTIDE SEQUENCE [LARGE SCALE GENOMIC DNA]</scope>
    <source>
        <strain evidence="2">RS5460</strain>
    </source>
</reference>
<gene>
    <name evidence="1" type="ORF">PMAYCL1PPCAC_31169</name>
</gene>
<sequence>MNPDGFESNKWEMLRQVQLKGHVDSHFGRATLVKPRELNWKTYDTKKWEVNKKAVIDKEIQTLIGGLTGSKAIPRNESEAAGREYQILLVGLGTPIIPIFIEQYHWMDLIVVEKDPIFSYFAKKWFGMREHPNLRILHADSISFMQFAVAQRHEFDAVLINVCKDYVDERPCPADVYLERSTMEVIRNCVKEETGMAGVNTRSNVKKHEKEVANAYDNVFPMCFDYPGDHKQLHVERYKSTVCFNREHTPFWLGYERDYTLATYHDWFFYI</sequence>
<dbReference type="Proteomes" id="UP001328107">
    <property type="component" value="Unassembled WGS sequence"/>
</dbReference>
<proteinExistence type="predicted"/>
<comment type="caution">
    <text evidence="1">The sequence shown here is derived from an EMBL/GenBank/DDBJ whole genome shotgun (WGS) entry which is preliminary data.</text>
</comment>
<accession>A0AAN5IDW8</accession>
<evidence type="ECO:0008006" key="3">
    <source>
        <dbReference type="Google" id="ProtNLM"/>
    </source>
</evidence>